<gene>
    <name evidence="1" type="ORF">SMD27_07350</name>
</gene>
<name>A0ABU5E9S5_9PROT</name>
<organism evidence="1 2">
    <name type="scientific">Dongia soli</name>
    <dbReference type="NCBI Taxonomy" id="600628"/>
    <lineage>
        <taxon>Bacteria</taxon>
        <taxon>Pseudomonadati</taxon>
        <taxon>Pseudomonadota</taxon>
        <taxon>Alphaproteobacteria</taxon>
        <taxon>Rhodospirillales</taxon>
        <taxon>Dongiaceae</taxon>
        <taxon>Dongia</taxon>
    </lineage>
</organism>
<evidence type="ECO:0000313" key="1">
    <source>
        <dbReference type="EMBL" id="MDY0882652.1"/>
    </source>
</evidence>
<protein>
    <submittedName>
        <fullName evidence="1">Nucleotidyltransferase family protein</fullName>
    </submittedName>
</protein>
<dbReference type="RefSeq" id="WP_320507720.1">
    <property type="nucleotide sequence ID" value="NZ_JAXCLW010000002.1"/>
</dbReference>
<evidence type="ECO:0000313" key="2">
    <source>
        <dbReference type="Proteomes" id="UP001279642"/>
    </source>
</evidence>
<keyword evidence="2" id="KW-1185">Reference proteome</keyword>
<comment type="caution">
    <text evidence="1">The sequence shown here is derived from an EMBL/GenBank/DDBJ whole genome shotgun (WGS) entry which is preliminary data.</text>
</comment>
<proteinExistence type="predicted"/>
<dbReference type="EMBL" id="JAXCLW010000002">
    <property type="protein sequence ID" value="MDY0882652.1"/>
    <property type="molecule type" value="Genomic_DNA"/>
</dbReference>
<dbReference type="PANTHER" id="PTHR39166">
    <property type="entry name" value="BLL1166 PROTEIN"/>
    <property type="match status" value="1"/>
</dbReference>
<dbReference type="Proteomes" id="UP001279642">
    <property type="component" value="Unassembled WGS sequence"/>
</dbReference>
<dbReference type="InterPro" id="IPR009267">
    <property type="entry name" value="NTP_transf_6"/>
</dbReference>
<dbReference type="Pfam" id="PF06042">
    <property type="entry name" value="NTP_transf_6"/>
    <property type="match status" value="1"/>
</dbReference>
<dbReference type="PANTHER" id="PTHR39166:SF1">
    <property type="entry name" value="BLL1166 PROTEIN"/>
    <property type="match status" value="1"/>
</dbReference>
<reference evidence="1 2" key="1">
    <citation type="journal article" date="2016" name="Antonie Van Leeuwenhoek">
        <title>Dongia soli sp. nov., isolated from soil from Dokdo, Korea.</title>
        <authorList>
            <person name="Kim D.U."/>
            <person name="Lee H."/>
            <person name="Kim H."/>
            <person name="Kim S.G."/>
            <person name="Ka J.O."/>
        </authorList>
    </citation>
    <scope>NUCLEOTIDE SEQUENCE [LARGE SCALE GENOMIC DNA]</scope>
    <source>
        <strain evidence="1 2">D78</strain>
    </source>
</reference>
<accession>A0ABU5E9S5</accession>
<sequence length="184" mass="20447">MDLISAALANSINGKILQRLPFLGLDQASLVAGCIWQPYLNQRSGRPPTDQINDYDIFYFDTDLSFEAEDRVIKRAAHLFQDIDGILEIRNQARIHLWYPERFGCPCPPMSSVSDAIARFPVLGTCLGLSAAGDGSLHVIAPYGLSDLEAGLLRANPACVDPTAFERKAQSYHDRWPWLQIVDS</sequence>